<keyword evidence="1" id="KW-0472">Membrane</keyword>
<dbReference type="AlphaFoldDB" id="A0A833RV99"/>
<evidence type="ECO:0000313" key="2">
    <source>
        <dbReference type="EMBL" id="KAF3423466.1"/>
    </source>
</evidence>
<keyword evidence="3" id="KW-1185">Reference proteome</keyword>
<organism evidence="2 3">
    <name type="scientific">Frieseomelitta varia</name>
    <dbReference type="NCBI Taxonomy" id="561572"/>
    <lineage>
        <taxon>Eukaryota</taxon>
        <taxon>Metazoa</taxon>
        <taxon>Ecdysozoa</taxon>
        <taxon>Arthropoda</taxon>
        <taxon>Hexapoda</taxon>
        <taxon>Insecta</taxon>
        <taxon>Pterygota</taxon>
        <taxon>Neoptera</taxon>
        <taxon>Endopterygota</taxon>
        <taxon>Hymenoptera</taxon>
        <taxon>Apocrita</taxon>
        <taxon>Aculeata</taxon>
        <taxon>Apoidea</taxon>
        <taxon>Anthophila</taxon>
        <taxon>Apidae</taxon>
        <taxon>Frieseomelitta</taxon>
    </lineage>
</organism>
<proteinExistence type="predicted"/>
<keyword evidence="1" id="KW-1133">Transmembrane helix</keyword>
<reference evidence="2" key="1">
    <citation type="submission" date="2019-11" db="EMBL/GenBank/DDBJ databases">
        <title>The nuclear and mitochondrial genomes of Frieseomelitta varia - a highly eusocial stingless bee (Meliponini) with a permanently sterile worker caste.</title>
        <authorList>
            <person name="Freitas F.C.P."/>
            <person name="Lourenco A.P."/>
            <person name="Nunes F.M.F."/>
            <person name="Paschoal A.R."/>
            <person name="Abreu F.C.P."/>
            <person name="Barbin F.O."/>
            <person name="Bataglia L."/>
            <person name="Cardoso-Junior C.A.M."/>
            <person name="Cervoni M.S."/>
            <person name="Silva S.R."/>
            <person name="Dalarmi F."/>
            <person name="Del Lama M.A."/>
            <person name="Depintor T.S."/>
            <person name="Ferreira K.M."/>
            <person name="Goria P.S."/>
            <person name="Jaskot M.C."/>
            <person name="Lago D.C."/>
            <person name="Luna-Lucena D."/>
            <person name="Moda L.M."/>
            <person name="Nascimento L."/>
            <person name="Pedrino M."/>
            <person name="Rabico F.O."/>
            <person name="Sanches F.C."/>
            <person name="Santos D.E."/>
            <person name="Santos C.G."/>
            <person name="Vieira J."/>
            <person name="Lopes T.F."/>
            <person name="Barchuk A.R."/>
            <person name="Hartfelder K."/>
            <person name="Simoes Z.L.P."/>
            <person name="Bitondi M.M.G."/>
            <person name="Pinheiro D.G."/>
        </authorList>
    </citation>
    <scope>NUCLEOTIDE SEQUENCE</scope>
    <source>
        <strain evidence="2">USP_RPSP 00005682</strain>
        <tissue evidence="2">Whole individual</tissue>
    </source>
</reference>
<feature type="transmembrane region" description="Helical" evidence="1">
    <location>
        <begin position="23"/>
        <end position="43"/>
    </location>
</feature>
<accession>A0A833RV99</accession>
<sequence>MTFLSRLTSGNNMPLKLIDEGSWLVSLTIIGSTIGSFMGASFADRKLCLWIFHPELVFRSDSKRSPVRFSRDFRHRLYNKSDIPLRSSRYGNPTLGTLTVVNVFTGLLFTAA</sequence>
<evidence type="ECO:0000256" key="1">
    <source>
        <dbReference type="SAM" id="Phobius"/>
    </source>
</evidence>
<evidence type="ECO:0000313" key="3">
    <source>
        <dbReference type="Proteomes" id="UP000655588"/>
    </source>
</evidence>
<gene>
    <name evidence="2" type="ORF">E2986_10664</name>
</gene>
<dbReference type="Proteomes" id="UP000655588">
    <property type="component" value="Unassembled WGS sequence"/>
</dbReference>
<protein>
    <submittedName>
        <fullName evidence="2">Uncharacterized protein</fullName>
    </submittedName>
</protein>
<name>A0A833RV99_9HYME</name>
<dbReference type="EMBL" id="WNWW01000563">
    <property type="protein sequence ID" value="KAF3423466.1"/>
    <property type="molecule type" value="Genomic_DNA"/>
</dbReference>
<keyword evidence="1" id="KW-0812">Transmembrane</keyword>
<comment type="caution">
    <text evidence="2">The sequence shown here is derived from an EMBL/GenBank/DDBJ whole genome shotgun (WGS) entry which is preliminary data.</text>
</comment>